<feature type="compositionally biased region" description="Acidic residues" evidence="8">
    <location>
        <begin position="246"/>
        <end position="268"/>
    </location>
</feature>
<dbReference type="NCBIfam" id="TIGR02937">
    <property type="entry name" value="sigma70-ECF"/>
    <property type="match status" value="1"/>
</dbReference>
<feature type="short sequence motif" description="Interaction with polymerase core subunit RpoC" evidence="6">
    <location>
        <begin position="472"/>
        <end position="475"/>
    </location>
</feature>
<dbReference type="InterPro" id="IPR013324">
    <property type="entry name" value="RNA_pol_sigma_r3/r4-like"/>
</dbReference>
<feature type="region of interest" description="Sigma-70 factor domain-3" evidence="6">
    <location>
        <begin position="527"/>
        <end position="603"/>
    </location>
</feature>
<dbReference type="GO" id="GO:0003677">
    <property type="term" value="F:DNA binding"/>
    <property type="evidence" value="ECO:0007669"/>
    <property type="project" value="UniProtKB-UniRule"/>
</dbReference>
<dbReference type="InterPro" id="IPR028630">
    <property type="entry name" value="Sigma70_RpoD"/>
</dbReference>
<organism evidence="11 12">
    <name type="scientific">Burkholderia anthina</name>
    <dbReference type="NCBI Taxonomy" id="179879"/>
    <lineage>
        <taxon>Bacteria</taxon>
        <taxon>Pseudomonadati</taxon>
        <taxon>Pseudomonadota</taxon>
        <taxon>Betaproteobacteria</taxon>
        <taxon>Burkholderiales</taxon>
        <taxon>Burkholderiaceae</taxon>
        <taxon>Burkholderia</taxon>
        <taxon>Burkholderia cepacia complex</taxon>
    </lineage>
</organism>
<evidence type="ECO:0000256" key="5">
    <source>
        <dbReference type="ARBA" id="ARBA00023163"/>
    </source>
</evidence>
<feature type="region of interest" description="Sigma-70 factor domain-4" evidence="6">
    <location>
        <begin position="616"/>
        <end position="669"/>
    </location>
</feature>
<dbReference type="InterPro" id="IPR036388">
    <property type="entry name" value="WH-like_DNA-bd_sf"/>
</dbReference>
<evidence type="ECO:0000313" key="12">
    <source>
        <dbReference type="Proteomes" id="UP000494201"/>
    </source>
</evidence>
<evidence type="ECO:0000256" key="1">
    <source>
        <dbReference type="ARBA" id="ARBA00022490"/>
    </source>
</evidence>
<feature type="domain" description="RNA polymerase sigma-70" evidence="9">
    <location>
        <begin position="472"/>
        <end position="485"/>
    </location>
</feature>
<evidence type="ECO:0000256" key="7">
    <source>
        <dbReference type="SAM" id="Coils"/>
    </source>
</evidence>
<feature type="region of interest" description="Sigma-70 factor domain-2" evidence="6">
    <location>
        <begin position="448"/>
        <end position="518"/>
    </location>
</feature>
<dbReference type="Gene3D" id="1.10.601.10">
    <property type="entry name" value="RNA Polymerase Primary Sigma Factor"/>
    <property type="match status" value="1"/>
</dbReference>
<feature type="domain" description="RNA polymerase sigma-70" evidence="10">
    <location>
        <begin position="641"/>
        <end position="667"/>
    </location>
</feature>
<dbReference type="InterPro" id="IPR009042">
    <property type="entry name" value="RNA_pol_sigma70_r1_2"/>
</dbReference>
<dbReference type="PROSITE" id="PS00716">
    <property type="entry name" value="SIGMA70_2"/>
    <property type="match status" value="1"/>
</dbReference>
<dbReference type="InterPro" id="IPR042189">
    <property type="entry name" value="RNA_pol_sigma_70_r1_1_sf"/>
</dbReference>
<dbReference type="NCBIfam" id="TIGR02393">
    <property type="entry name" value="RpoD_Cterm"/>
    <property type="match status" value="1"/>
</dbReference>
<dbReference type="EMBL" id="CABVLY010000037">
    <property type="protein sequence ID" value="VVU53665.1"/>
    <property type="molecule type" value="Genomic_DNA"/>
</dbReference>
<evidence type="ECO:0000256" key="4">
    <source>
        <dbReference type="ARBA" id="ARBA00023125"/>
    </source>
</evidence>
<sequence>MTKKLNEVSVDDDANQSDEQPAAVAAPGKSKVRDRRAKEKALLKEAFATSTPGTAEELEERRVKLRALIKLGKERGFLTYAEINDHLPDNFTETEALEGIIGTFNDMGVAVYEQAPDAETLLLNDNAPAASSDDEVEEEAEVALSTVDSEFGRTTDPVRMYMREMGTVELLTREGEIEIAKRIEDGLRHMVMAISACPTTIADILAMAERVANEEIRVDELVDGLLDPNASDSADTDGFSAKEAEAIENEDEEAEEEEEEEEEEEDDGAAQASANAAQLEALKRASLDKFSQISEWFDKMRRAFEKEGYKSKSYLKAQETIQTELMTIRFTARTVERLCDTLRAQVDEVRQVERQILHIVVDKCGMPRSEFIARFPGSETDLDWAEKVTAEGHSYSAVLSRNVPAIREQQQRLLDLQARVVLPLKDLKETNRQMAAGELKARQAKREMTEANLRLVISIAKKYTNRGLQFLDLIQEGNIGLMKAVDKFEYRRGYKFSTYATWWIRQAITRSIADQARTIRIPVHMIETINKMNRISRQILQETGLEPDPATLAEKMEMPEDKIRKIMKIAKEPISMETPIGDDDDSHLGDFIEDNNTVAPADAALHASMRDVVKDVLDSLTPREAKVLRMRFGIEMSTDHTLEEVGKQFDVTRERIRQIEAKALRKLRHPSRSDKLKSFLEGN</sequence>
<accession>A0A6P2GID2</accession>
<feature type="region of interest" description="Disordered" evidence="8">
    <location>
        <begin position="1"/>
        <end position="35"/>
    </location>
</feature>
<dbReference type="InterPro" id="IPR012760">
    <property type="entry name" value="RNA_pol_sigma_RpoD_C"/>
</dbReference>
<name>A0A6P2GID2_9BURK</name>
<comment type="subcellular location">
    <subcellularLocation>
        <location evidence="6">Cytoplasm</location>
    </subcellularLocation>
</comment>
<dbReference type="Pfam" id="PF00140">
    <property type="entry name" value="Sigma70_r1_2"/>
    <property type="match status" value="1"/>
</dbReference>
<dbReference type="InterPro" id="IPR013325">
    <property type="entry name" value="RNA_pol_sigma_r2"/>
</dbReference>
<evidence type="ECO:0000256" key="8">
    <source>
        <dbReference type="SAM" id="MobiDB-lite"/>
    </source>
</evidence>
<dbReference type="SUPFAM" id="SSF88659">
    <property type="entry name" value="Sigma3 and sigma4 domains of RNA polymerase sigma factors"/>
    <property type="match status" value="2"/>
</dbReference>
<evidence type="ECO:0000259" key="10">
    <source>
        <dbReference type="PROSITE" id="PS00716"/>
    </source>
</evidence>
<dbReference type="PRINTS" id="PR00046">
    <property type="entry name" value="SIGMA70FCT"/>
</dbReference>
<keyword evidence="1 6" id="KW-0963">Cytoplasm</keyword>
<proteinExistence type="inferred from homology"/>
<dbReference type="PANTHER" id="PTHR30603">
    <property type="entry name" value="RNA POLYMERASE SIGMA FACTOR RPO"/>
    <property type="match status" value="1"/>
</dbReference>
<dbReference type="FunFam" id="1.10.10.10:FF:000004">
    <property type="entry name" value="RNA polymerase sigma factor SigA"/>
    <property type="match status" value="1"/>
</dbReference>
<feature type="region of interest" description="Disordered" evidence="8">
    <location>
        <begin position="246"/>
        <end position="274"/>
    </location>
</feature>
<dbReference type="Gene3D" id="1.10.220.120">
    <property type="entry name" value="Sigma-70 factor, region 1.1"/>
    <property type="match status" value="1"/>
</dbReference>
<dbReference type="Proteomes" id="UP000494201">
    <property type="component" value="Unassembled WGS sequence"/>
</dbReference>
<dbReference type="NCBIfam" id="NF004208">
    <property type="entry name" value="PRK05658.1"/>
    <property type="match status" value="1"/>
</dbReference>
<evidence type="ECO:0000313" key="11">
    <source>
        <dbReference type="EMBL" id="VVU53665.1"/>
    </source>
</evidence>
<evidence type="ECO:0000256" key="3">
    <source>
        <dbReference type="ARBA" id="ARBA00023082"/>
    </source>
</evidence>
<evidence type="ECO:0000256" key="2">
    <source>
        <dbReference type="ARBA" id="ARBA00023015"/>
    </source>
</evidence>
<dbReference type="Pfam" id="PF04546">
    <property type="entry name" value="Sigma70_ner"/>
    <property type="match status" value="1"/>
</dbReference>
<keyword evidence="4 6" id="KW-0238">DNA-binding</keyword>
<comment type="similarity">
    <text evidence="6">Belongs to the sigma-70 factor family. RpoD/SigA subfamily.</text>
</comment>
<dbReference type="PROSITE" id="PS00715">
    <property type="entry name" value="SIGMA70_1"/>
    <property type="match status" value="1"/>
</dbReference>
<gene>
    <name evidence="6" type="primary">rpoD</name>
    <name evidence="11" type="ORF">BAN20980_06328</name>
</gene>
<dbReference type="InterPro" id="IPR014284">
    <property type="entry name" value="RNA_pol_sigma-70_dom"/>
</dbReference>
<dbReference type="InterPro" id="IPR007624">
    <property type="entry name" value="RNA_pol_sigma70_r3"/>
</dbReference>
<keyword evidence="5 6" id="KW-0804">Transcription</keyword>
<feature type="DNA-binding region" description="H-T-H motif" evidence="6">
    <location>
        <begin position="642"/>
        <end position="661"/>
    </location>
</feature>
<dbReference type="PANTHER" id="PTHR30603:SF60">
    <property type="entry name" value="RNA POLYMERASE SIGMA FACTOR RPOD"/>
    <property type="match status" value="1"/>
</dbReference>
<dbReference type="GO" id="GO:0006352">
    <property type="term" value="P:DNA-templated transcription initiation"/>
    <property type="evidence" value="ECO:0007669"/>
    <property type="project" value="UniProtKB-UniRule"/>
</dbReference>
<keyword evidence="7" id="KW-0175">Coiled coil</keyword>
<reference evidence="11 12" key="1">
    <citation type="submission" date="2019-09" db="EMBL/GenBank/DDBJ databases">
        <authorList>
            <person name="Depoorter E."/>
        </authorList>
    </citation>
    <scope>NUCLEOTIDE SEQUENCE [LARGE SCALE GENOMIC DNA]</scope>
    <source>
        <strain evidence="11">LMG 20980</strain>
    </source>
</reference>
<dbReference type="AlphaFoldDB" id="A0A6P2GID2"/>
<comment type="function">
    <text evidence="6">Sigma factors are initiation factors that promote the attachment of RNA polymerase to specific initiation sites and are then released. This sigma factor is the primary sigma factor during exponential growth.</text>
</comment>
<keyword evidence="2 6" id="KW-0805">Transcription regulation</keyword>
<dbReference type="FunFam" id="1.10.601.10:FF:000002">
    <property type="entry name" value="RNA polymerase sigma factor RpoD"/>
    <property type="match status" value="1"/>
</dbReference>
<keyword evidence="3 6" id="KW-0731">Sigma factor</keyword>
<dbReference type="InterPro" id="IPR050239">
    <property type="entry name" value="Sigma-70_RNA_pol_init_factors"/>
</dbReference>
<dbReference type="CDD" id="cd06171">
    <property type="entry name" value="Sigma70_r4"/>
    <property type="match status" value="1"/>
</dbReference>
<dbReference type="InterPro" id="IPR007631">
    <property type="entry name" value="RNA_pol_sigma_70_non-ess"/>
</dbReference>
<dbReference type="InterPro" id="IPR000943">
    <property type="entry name" value="RNA_pol_sigma70"/>
</dbReference>
<dbReference type="Pfam" id="PF03979">
    <property type="entry name" value="Sigma70_r1_1"/>
    <property type="match status" value="1"/>
</dbReference>
<dbReference type="Pfam" id="PF04539">
    <property type="entry name" value="Sigma70_r3"/>
    <property type="match status" value="1"/>
</dbReference>
<dbReference type="Gene3D" id="1.10.10.10">
    <property type="entry name" value="Winged helix-like DNA-binding domain superfamily/Winged helix DNA-binding domain"/>
    <property type="match status" value="2"/>
</dbReference>
<feature type="coiled-coil region" evidence="7">
    <location>
        <begin position="427"/>
        <end position="454"/>
    </location>
</feature>
<dbReference type="InterPro" id="IPR007127">
    <property type="entry name" value="RNA_pol_sigma_70_r1_1"/>
</dbReference>
<protein>
    <recommendedName>
        <fullName evidence="6">RNA polymerase sigma factor RpoD</fullName>
    </recommendedName>
    <alternativeName>
        <fullName evidence="6">Sigma-70</fullName>
    </alternativeName>
</protein>
<dbReference type="FunFam" id="1.10.10.10:FF:000002">
    <property type="entry name" value="RNA polymerase sigma factor SigA"/>
    <property type="match status" value="1"/>
</dbReference>
<dbReference type="GO" id="GO:0016987">
    <property type="term" value="F:sigma factor activity"/>
    <property type="evidence" value="ECO:0007669"/>
    <property type="project" value="UniProtKB-UniRule"/>
</dbReference>
<dbReference type="Pfam" id="PF04542">
    <property type="entry name" value="Sigma70_r2"/>
    <property type="match status" value="1"/>
</dbReference>
<comment type="subunit">
    <text evidence="6">Interacts transiently with the RNA polymerase catalytic core.</text>
</comment>
<dbReference type="HAMAP" id="MF_00963">
    <property type="entry name" value="Sigma70_RpoD_SigA"/>
    <property type="match status" value="1"/>
</dbReference>
<evidence type="ECO:0000256" key="6">
    <source>
        <dbReference type="HAMAP-Rule" id="MF_00963"/>
    </source>
</evidence>
<evidence type="ECO:0000259" key="9">
    <source>
        <dbReference type="PROSITE" id="PS00715"/>
    </source>
</evidence>
<dbReference type="InterPro" id="IPR007630">
    <property type="entry name" value="RNA_pol_sigma70_r4"/>
</dbReference>
<dbReference type="GO" id="GO:0005737">
    <property type="term" value="C:cytoplasm"/>
    <property type="evidence" value="ECO:0007669"/>
    <property type="project" value="UniProtKB-SubCell"/>
</dbReference>
<dbReference type="SUPFAM" id="SSF88946">
    <property type="entry name" value="Sigma2 domain of RNA polymerase sigma factors"/>
    <property type="match status" value="1"/>
</dbReference>
<dbReference type="Pfam" id="PF04545">
    <property type="entry name" value="Sigma70_r4"/>
    <property type="match status" value="1"/>
</dbReference>
<dbReference type="InterPro" id="IPR007627">
    <property type="entry name" value="RNA_pol_sigma70_r2"/>
</dbReference>